<gene>
    <name evidence="1" type="ORF">GSTUM_00004343001</name>
</gene>
<protein>
    <submittedName>
        <fullName evidence="1">(Perigord truffle) hypothetical protein</fullName>
    </submittedName>
</protein>
<sequence length="104" mass="11113">MSSTRPNSLEMLTSCHPRSSATTAATLLLFVDLLGGRLLFLCGGIAREPNFAIAGLIKTGGHRIEEVGGNANIKLRVLGSYATGVVACSYHMIPYTNIYGLLWT</sequence>
<dbReference type="Proteomes" id="UP000006911">
    <property type="component" value="Unassembled WGS sequence"/>
</dbReference>
<evidence type="ECO:0000313" key="1">
    <source>
        <dbReference type="EMBL" id="CAZ79772.1"/>
    </source>
</evidence>
<dbReference type="InParanoid" id="D5G5H9"/>
<dbReference type="EMBL" id="FN429998">
    <property type="protein sequence ID" value="CAZ79772.1"/>
    <property type="molecule type" value="Genomic_DNA"/>
</dbReference>
<reference evidence="1 2" key="1">
    <citation type="journal article" date="2010" name="Nature">
        <title>Perigord black truffle genome uncovers evolutionary origins and mechanisms of symbiosis.</title>
        <authorList>
            <person name="Martin F."/>
            <person name="Kohler A."/>
            <person name="Murat C."/>
            <person name="Balestrini R."/>
            <person name="Coutinho P.M."/>
            <person name="Jaillon O."/>
            <person name="Montanini B."/>
            <person name="Morin E."/>
            <person name="Noel B."/>
            <person name="Percudani R."/>
            <person name="Porcel B."/>
            <person name="Rubini A."/>
            <person name="Amicucci A."/>
            <person name="Amselem J."/>
            <person name="Anthouard V."/>
            <person name="Arcioni S."/>
            <person name="Artiguenave F."/>
            <person name="Aury J.M."/>
            <person name="Ballario P."/>
            <person name="Bolchi A."/>
            <person name="Brenna A."/>
            <person name="Brun A."/>
            <person name="Buee M."/>
            <person name="Cantarel B."/>
            <person name="Chevalier G."/>
            <person name="Couloux A."/>
            <person name="Da Silva C."/>
            <person name="Denoeud F."/>
            <person name="Duplessis S."/>
            <person name="Ghignone S."/>
            <person name="Hilselberger B."/>
            <person name="Iotti M."/>
            <person name="Marcais B."/>
            <person name="Mello A."/>
            <person name="Miranda M."/>
            <person name="Pacioni G."/>
            <person name="Quesneville H."/>
            <person name="Riccioni C."/>
            <person name="Ruotolo R."/>
            <person name="Splivallo R."/>
            <person name="Stocchi V."/>
            <person name="Tisserant E."/>
            <person name="Viscomi A.R."/>
            <person name="Zambonelli A."/>
            <person name="Zampieri E."/>
            <person name="Henrissat B."/>
            <person name="Lebrun M.H."/>
            <person name="Paolocci F."/>
            <person name="Bonfante P."/>
            <person name="Ottonello S."/>
            <person name="Wincker P."/>
        </authorList>
    </citation>
    <scope>NUCLEOTIDE SEQUENCE [LARGE SCALE GENOMIC DNA]</scope>
    <source>
        <strain evidence="1 2">Mel28</strain>
    </source>
</reference>
<dbReference type="GeneID" id="9183758"/>
<accession>D5G5H9</accession>
<organism evidence="1 2">
    <name type="scientific">Tuber melanosporum (strain Mel28)</name>
    <name type="common">Perigord black truffle</name>
    <dbReference type="NCBI Taxonomy" id="656061"/>
    <lineage>
        <taxon>Eukaryota</taxon>
        <taxon>Fungi</taxon>
        <taxon>Dikarya</taxon>
        <taxon>Ascomycota</taxon>
        <taxon>Pezizomycotina</taxon>
        <taxon>Pezizomycetes</taxon>
        <taxon>Pezizales</taxon>
        <taxon>Tuberaceae</taxon>
        <taxon>Tuber</taxon>
    </lineage>
</organism>
<proteinExistence type="predicted"/>
<dbReference type="KEGG" id="tml:GSTUM_00004343001"/>
<keyword evidence="2" id="KW-1185">Reference proteome</keyword>
<dbReference type="RefSeq" id="XP_002835615.1">
    <property type="nucleotide sequence ID" value="XM_002835569.1"/>
</dbReference>
<dbReference type="AlphaFoldDB" id="D5G5H9"/>
<name>D5G5H9_TUBMM</name>
<evidence type="ECO:0000313" key="2">
    <source>
        <dbReference type="Proteomes" id="UP000006911"/>
    </source>
</evidence>
<dbReference type="HOGENOM" id="CLU_2252019_0_0_1"/>